<evidence type="ECO:0000313" key="3">
    <source>
        <dbReference type="Proteomes" id="UP000003250"/>
    </source>
</evidence>
<evidence type="ECO:0000256" key="1">
    <source>
        <dbReference type="SAM" id="MobiDB-lite"/>
    </source>
</evidence>
<sequence length="118" mass="13700">MAASARREHFAGGVRWAMTGANNRNSRRRPIPEQEKVMTGRKTHEQQVRVIEERENTKNAGKDFDAEAELKKSKQEREAYRKGSDLRTDAQNLADPDDRNMLRGENQESEHHKRRADD</sequence>
<feature type="region of interest" description="Disordered" evidence="1">
    <location>
        <begin position="1"/>
        <end position="118"/>
    </location>
</feature>
<accession>H0I3N4</accession>
<dbReference type="Proteomes" id="UP000003250">
    <property type="component" value="Unassembled WGS sequence"/>
</dbReference>
<proteinExistence type="predicted"/>
<feature type="compositionally biased region" description="Basic and acidic residues" evidence="1">
    <location>
        <begin position="1"/>
        <end position="10"/>
    </location>
</feature>
<feature type="compositionally biased region" description="Basic and acidic residues" evidence="1">
    <location>
        <begin position="96"/>
        <end position="118"/>
    </location>
</feature>
<reference evidence="2 3" key="1">
    <citation type="journal article" date="2012" name="J. Bacteriol.">
        <title>Draft Genome Sequence of Mesorhizobium alhagi CCNWXJ12-2T, a Novel Salt-Resistant Species Isolated from the Desert of Northwestern China.</title>
        <authorList>
            <person name="Zhou M."/>
            <person name="Chen W."/>
            <person name="Chen H."/>
            <person name="Wei G."/>
        </authorList>
    </citation>
    <scope>NUCLEOTIDE SEQUENCE [LARGE SCALE GENOMIC DNA]</scope>
    <source>
        <strain evidence="2 3">CCNWXJ12-2</strain>
    </source>
</reference>
<feature type="compositionally biased region" description="Basic and acidic residues" evidence="1">
    <location>
        <begin position="30"/>
        <end position="88"/>
    </location>
</feature>
<organism evidence="2 3">
    <name type="scientific">Mesorhizobium alhagi CCNWXJ12-2</name>
    <dbReference type="NCBI Taxonomy" id="1107882"/>
    <lineage>
        <taxon>Bacteria</taxon>
        <taxon>Pseudomonadati</taxon>
        <taxon>Pseudomonadota</taxon>
        <taxon>Alphaproteobacteria</taxon>
        <taxon>Hyphomicrobiales</taxon>
        <taxon>Phyllobacteriaceae</taxon>
        <taxon>Allomesorhizobium</taxon>
    </lineage>
</organism>
<gene>
    <name evidence="2" type="ORF">MAXJ12_35494</name>
</gene>
<evidence type="ECO:0000313" key="2">
    <source>
        <dbReference type="EMBL" id="EHK52411.1"/>
    </source>
</evidence>
<name>H0I3N4_9HYPH</name>
<dbReference type="EMBL" id="AHAM01000332">
    <property type="protein sequence ID" value="EHK52411.1"/>
    <property type="molecule type" value="Genomic_DNA"/>
</dbReference>
<dbReference type="PATRIC" id="fig|1107882.3.peg.6838"/>
<protein>
    <submittedName>
        <fullName evidence="2">Uncharacterized protein</fullName>
    </submittedName>
</protein>
<keyword evidence="3" id="KW-1185">Reference proteome</keyword>
<dbReference type="AlphaFoldDB" id="H0I3N4"/>